<reference evidence="13" key="1">
    <citation type="submission" date="2022-10" db="EMBL/GenBank/DDBJ databases">
        <title>Gaoshiqiia sediminis gen. nov., sp. nov., isolated from coastal sediment.</title>
        <authorList>
            <person name="Yu W.X."/>
            <person name="Mu D.S."/>
            <person name="Du J.Z."/>
            <person name="Liang Y.Q."/>
        </authorList>
    </citation>
    <scope>NUCLEOTIDE SEQUENCE</scope>
    <source>
        <strain evidence="13">A06</strain>
    </source>
</reference>
<dbReference type="Pfam" id="PF01467">
    <property type="entry name" value="CTP_transf_like"/>
    <property type="match status" value="1"/>
</dbReference>
<keyword evidence="9 11" id="KW-0520">NAD</keyword>
<dbReference type="NCBIfam" id="TIGR00482">
    <property type="entry name" value="nicotinate (nicotinamide) nucleotide adenylyltransferase"/>
    <property type="match status" value="1"/>
</dbReference>
<evidence type="ECO:0000259" key="12">
    <source>
        <dbReference type="Pfam" id="PF01467"/>
    </source>
</evidence>
<evidence type="ECO:0000256" key="10">
    <source>
        <dbReference type="ARBA" id="ARBA00048721"/>
    </source>
</evidence>
<comment type="function">
    <text evidence="1 11">Catalyzes the reversible adenylation of nicotinate mononucleotide (NaMN) to nicotinic acid adenine dinucleotide (NaAD).</text>
</comment>
<dbReference type="RefSeq" id="WP_282591521.1">
    <property type="nucleotide sequence ID" value="NZ_JAPAAF010000010.1"/>
</dbReference>
<protein>
    <recommendedName>
        <fullName evidence="11">Probable nicotinate-nucleotide adenylyltransferase</fullName>
        <ecNumber evidence="11">2.7.7.18</ecNumber>
    </recommendedName>
    <alternativeName>
        <fullName evidence="11">Deamido-NAD(+) diphosphorylase</fullName>
    </alternativeName>
    <alternativeName>
        <fullName evidence="11">Deamido-NAD(+) pyrophosphorylase</fullName>
    </alternativeName>
    <alternativeName>
        <fullName evidence="11">Nicotinate mononucleotide adenylyltransferase</fullName>
        <shortName evidence="11">NaMN adenylyltransferase</shortName>
    </alternativeName>
</protein>
<evidence type="ECO:0000256" key="4">
    <source>
        <dbReference type="ARBA" id="ARBA00022642"/>
    </source>
</evidence>
<organism evidence="13 14">
    <name type="scientific">Gaoshiqia sediminis</name>
    <dbReference type="NCBI Taxonomy" id="2986998"/>
    <lineage>
        <taxon>Bacteria</taxon>
        <taxon>Pseudomonadati</taxon>
        <taxon>Bacteroidota</taxon>
        <taxon>Bacteroidia</taxon>
        <taxon>Marinilabiliales</taxon>
        <taxon>Prolixibacteraceae</taxon>
        <taxon>Gaoshiqia</taxon>
    </lineage>
</organism>
<accession>A0AA41YB61</accession>
<proteinExistence type="inferred from homology"/>
<dbReference type="EMBL" id="JAPAAF010000010">
    <property type="protein sequence ID" value="MCW0482918.1"/>
    <property type="molecule type" value="Genomic_DNA"/>
</dbReference>
<keyword evidence="6 11" id="KW-0548">Nucleotidyltransferase</keyword>
<dbReference type="InterPro" id="IPR004821">
    <property type="entry name" value="Cyt_trans-like"/>
</dbReference>
<dbReference type="InterPro" id="IPR014729">
    <property type="entry name" value="Rossmann-like_a/b/a_fold"/>
</dbReference>
<evidence type="ECO:0000256" key="9">
    <source>
        <dbReference type="ARBA" id="ARBA00023027"/>
    </source>
</evidence>
<evidence type="ECO:0000256" key="11">
    <source>
        <dbReference type="HAMAP-Rule" id="MF_00244"/>
    </source>
</evidence>
<dbReference type="InterPro" id="IPR005248">
    <property type="entry name" value="NadD/NMNAT"/>
</dbReference>
<keyword evidence="14" id="KW-1185">Reference proteome</keyword>
<evidence type="ECO:0000256" key="7">
    <source>
        <dbReference type="ARBA" id="ARBA00022741"/>
    </source>
</evidence>
<dbReference type="SUPFAM" id="SSF52374">
    <property type="entry name" value="Nucleotidylyl transferase"/>
    <property type="match status" value="1"/>
</dbReference>
<keyword evidence="4 11" id="KW-0662">Pyridine nucleotide biosynthesis</keyword>
<dbReference type="NCBIfam" id="NF000840">
    <property type="entry name" value="PRK00071.1-3"/>
    <property type="match status" value="1"/>
</dbReference>
<evidence type="ECO:0000313" key="14">
    <source>
        <dbReference type="Proteomes" id="UP001163821"/>
    </source>
</evidence>
<evidence type="ECO:0000256" key="8">
    <source>
        <dbReference type="ARBA" id="ARBA00022840"/>
    </source>
</evidence>
<dbReference type="GO" id="GO:0004515">
    <property type="term" value="F:nicotinate-nucleotide adenylyltransferase activity"/>
    <property type="evidence" value="ECO:0007669"/>
    <property type="project" value="UniProtKB-UniRule"/>
</dbReference>
<dbReference type="AlphaFoldDB" id="A0AA41YB61"/>
<gene>
    <name evidence="11 13" type="primary">nadD</name>
    <name evidence="13" type="ORF">N2K84_09280</name>
</gene>
<evidence type="ECO:0000256" key="3">
    <source>
        <dbReference type="ARBA" id="ARBA00009014"/>
    </source>
</evidence>
<evidence type="ECO:0000313" key="13">
    <source>
        <dbReference type="EMBL" id="MCW0482918.1"/>
    </source>
</evidence>
<keyword evidence="8 11" id="KW-0067">ATP-binding</keyword>
<evidence type="ECO:0000256" key="1">
    <source>
        <dbReference type="ARBA" id="ARBA00002324"/>
    </source>
</evidence>
<dbReference type="EC" id="2.7.7.18" evidence="11"/>
<comment type="similarity">
    <text evidence="3 11">Belongs to the NadD family.</text>
</comment>
<dbReference type="CDD" id="cd02165">
    <property type="entry name" value="NMNAT"/>
    <property type="match status" value="1"/>
</dbReference>
<evidence type="ECO:0000256" key="2">
    <source>
        <dbReference type="ARBA" id="ARBA00005019"/>
    </source>
</evidence>
<comment type="catalytic activity">
    <reaction evidence="10 11">
        <text>nicotinate beta-D-ribonucleotide + ATP + H(+) = deamido-NAD(+) + diphosphate</text>
        <dbReference type="Rhea" id="RHEA:22860"/>
        <dbReference type="ChEBI" id="CHEBI:15378"/>
        <dbReference type="ChEBI" id="CHEBI:30616"/>
        <dbReference type="ChEBI" id="CHEBI:33019"/>
        <dbReference type="ChEBI" id="CHEBI:57502"/>
        <dbReference type="ChEBI" id="CHEBI:58437"/>
        <dbReference type="EC" id="2.7.7.18"/>
    </reaction>
</comment>
<name>A0AA41YB61_9BACT</name>
<feature type="domain" description="Cytidyltransferase-like" evidence="12">
    <location>
        <begin position="5"/>
        <end position="163"/>
    </location>
</feature>
<keyword evidence="5 11" id="KW-0808">Transferase</keyword>
<sequence length="190" mass="22911">MKVGLYFGTYNPIHIGHMAIANYMVEFTEIQQLWFVVSPQNPFKNKKHLLDDFQRLELVNRAIENDERFRACDIEFRLPRPSYTIDTLTYLKEKYPRHEFYLIMGSDNLEHFHKWKNYEMILNHYQLLVYPRPGFQPENIQPHPNIHLVEAPLMEISASFIRESIATGKNIRFFVPPKAWQYLEELNFYR</sequence>
<dbReference type="Proteomes" id="UP001163821">
    <property type="component" value="Unassembled WGS sequence"/>
</dbReference>
<dbReference type="GO" id="GO:0005524">
    <property type="term" value="F:ATP binding"/>
    <property type="evidence" value="ECO:0007669"/>
    <property type="project" value="UniProtKB-KW"/>
</dbReference>
<dbReference type="Gene3D" id="3.40.50.620">
    <property type="entry name" value="HUPs"/>
    <property type="match status" value="1"/>
</dbReference>
<dbReference type="PANTHER" id="PTHR39321:SF3">
    <property type="entry name" value="PHOSPHOPANTETHEINE ADENYLYLTRANSFERASE"/>
    <property type="match status" value="1"/>
</dbReference>
<dbReference type="HAMAP" id="MF_00244">
    <property type="entry name" value="NaMN_adenylyltr"/>
    <property type="match status" value="1"/>
</dbReference>
<comment type="pathway">
    <text evidence="2 11">Cofactor biosynthesis; NAD(+) biosynthesis; deamido-NAD(+) from nicotinate D-ribonucleotide: step 1/1.</text>
</comment>
<dbReference type="PANTHER" id="PTHR39321">
    <property type="entry name" value="NICOTINATE-NUCLEOTIDE ADENYLYLTRANSFERASE-RELATED"/>
    <property type="match status" value="1"/>
</dbReference>
<comment type="caution">
    <text evidence="13">The sequence shown here is derived from an EMBL/GenBank/DDBJ whole genome shotgun (WGS) entry which is preliminary data.</text>
</comment>
<evidence type="ECO:0000256" key="5">
    <source>
        <dbReference type="ARBA" id="ARBA00022679"/>
    </source>
</evidence>
<dbReference type="GO" id="GO:0009435">
    <property type="term" value="P:NAD+ biosynthetic process"/>
    <property type="evidence" value="ECO:0007669"/>
    <property type="project" value="UniProtKB-UniRule"/>
</dbReference>
<keyword evidence="7 11" id="KW-0547">Nucleotide-binding</keyword>
<evidence type="ECO:0000256" key="6">
    <source>
        <dbReference type="ARBA" id="ARBA00022695"/>
    </source>
</evidence>